<evidence type="ECO:0000313" key="3">
    <source>
        <dbReference type="EnsemblProtists" id="EKX43970"/>
    </source>
</evidence>
<organism evidence="2">
    <name type="scientific">Guillardia theta (strain CCMP2712)</name>
    <name type="common">Cryptophyte</name>
    <dbReference type="NCBI Taxonomy" id="905079"/>
    <lineage>
        <taxon>Eukaryota</taxon>
        <taxon>Cryptophyceae</taxon>
        <taxon>Pyrenomonadales</taxon>
        <taxon>Geminigeraceae</taxon>
        <taxon>Guillardia</taxon>
    </lineage>
</organism>
<dbReference type="InterPro" id="IPR013922">
    <property type="entry name" value="Cyclin_PHO80-like"/>
</dbReference>
<dbReference type="GeneID" id="17300664"/>
<accession>L1J7B3</accession>
<keyword evidence="4" id="KW-1185">Reference proteome</keyword>
<dbReference type="KEGG" id="gtt:GUITHDRAFT_39669"/>
<dbReference type="GO" id="GO:0016538">
    <property type="term" value="F:cyclin-dependent protein serine/threonine kinase regulator activity"/>
    <property type="evidence" value="ECO:0007669"/>
    <property type="project" value="TreeGrafter"/>
</dbReference>
<evidence type="ECO:0000256" key="1">
    <source>
        <dbReference type="ARBA" id="ARBA00023127"/>
    </source>
</evidence>
<dbReference type="RefSeq" id="XP_005830950.1">
    <property type="nucleotide sequence ID" value="XM_005830893.1"/>
</dbReference>
<dbReference type="EnsemblProtists" id="EKX43970">
    <property type="protein sequence ID" value="EKX43970"/>
    <property type="gene ID" value="GUITHDRAFT_39669"/>
</dbReference>
<reference evidence="4" key="2">
    <citation type="submission" date="2012-11" db="EMBL/GenBank/DDBJ databases">
        <authorList>
            <person name="Kuo A."/>
            <person name="Curtis B.A."/>
            <person name="Tanifuji G."/>
            <person name="Burki F."/>
            <person name="Gruber A."/>
            <person name="Irimia M."/>
            <person name="Maruyama S."/>
            <person name="Arias M.C."/>
            <person name="Ball S.G."/>
            <person name="Gile G.H."/>
            <person name="Hirakawa Y."/>
            <person name="Hopkins J.F."/>
            <person name="Rensing S.A."/>
            <person name="Schmutz J."/>
            <person name="Symeonidi A."/>
            <person name="Elias M."/>
            <person name="Eveleigh R.J."/>
            <person name="Herman E.K."/>
            <person name="Klute M.J."/>
            <person name="Nakayama T."/>
            <person name="Obornik M."/>
            <person name="Reyes-Prieto A."/>
            <person name="Armbrust E.V."/>
            <person name="Aves S.J."/>
            <person name="Beiko R.G."/>
            <person name="Coutinho P."/>
            <person name="Dacks J.B."/>
            <person name="Durnford D.G."/>
            <person name="Fast N.M."/>
            <person name="Green B.R."/>
            <person name="Grisdale C."/>
            <person name="Hempe F."/>
            <person name="Henrissat B."/>
            <person name="Hoppner M.P."/>
            <person name="Ishida K.-I."/>
            <person name="Kim E."/>
            <person name="Koreny L."/>
            <person name="Kroth P.G."/>
            <person name="Liu Y."/>
            <person name="Malik S.-B."/>
            <person name="Maier U.G."/>
            <person name="McRose D."/>
            <person name="Mock T."/>
            <person name="Neilson J.A."/>
            <person name="Onodera N.T."/>
            <person name="Poole A.M."/>
            <person name="Pritham E.J."/>
            <person name="Richards T.A."/>
            <person name="Rocap G."/>
            <person name="Roy S.W."/>
            <person name="Sarai C."/>
            <person name="Schaack S."/>
            <person name="Shirato S."/>
            <person name="Slamovits C.H."/>
            <person name="Spencer D.F."/>
            <person name="Suzuki S."/>
            <person name="Worden A.Z."/>
            <person name="Zauner S."/>
            <person name="Barry K."/>
            <person name="Bell C."/>
            <person name="Bharti A.K."/>
            <person name="Crow J.A."/>
            <person name="Grimwood J."/>
            <person name="Kramer R."/>
            <person name="Lindquist E."/>
            <person name="Lucas S."/>
            <person name="Salamov A."/>
            <person name="McFadden G.I."/>
            <person name="Lane C.E."/>
            <person name="Keeling P.J."/>
            <person name="Gray M.W."/>
            <person name="Grigoriev I.V."/>
            <person name="Archibald J.M."/>
        </authorList>
    </citation>
    <scope>NUCLEOTIDE SEQUENCE</scope>
    <source>
        <strain evidence="4">CCMP2712</strain>
    </source>
</reference>
<evidence type="ECO:0000313" key="2">
    <source>
        <dbReference type="EMBL" id="EKX43970.1"/>
    </source>
</evidence>
<evidence type="ECO:0000313" key="4">
    <source>
        <dbReference type="Proteomes" id="UP000011087"/>
    </source>
</evidence>
<dbReference type="Pfam" id="PF08613">
    <property type="entry name" value="Cyclin"/>
    <property type="match status" value="1"/>
</dbReference>
<name>L1J7B3_GUITC</name>
<dbReference type="OMA" id="FYYANRR"/>
<gene>
    <name evidence="2" type="ORF">GUITHDRAFT_39669</name>
</gene>
<dbReference type="GO" id="GO:0005634">
    <property type="term" value="C:nucleus"/>
    <property type="evidence" value="ECO:0007669"/>
    <property type="project" value="TreeGrafter"/>
</dbReference>
<dbReference type="PaxDb" id="55529-EKX43970"/>
<dbReference type="HOGENOM" id="CLU_057371_2_4_1"/>
<proteinExistence type="predicted"/>
<dbReference type="Gene3D" id="1.10.472.10">
    <property type="entry name" value="Cyclin-like"/>
    <property type="match status" value="1"/>
</dbReference>
<dbReference type="GO" id="GO:0000307">
    <property type="term" value="C:cyclin-dependent protein kinase holoenzyme complex"/>
    <property type="evidence" value="ECO:0007669"/>
    <property type="project" value="TreeGrafter"/>
</dbReference>
<dbReference type="SUPFAM" id="SSF47954">
    <property type="entry name" value="Cyclin-like"/>
    <property type="match status" value="1"/>
</dbReference>
<sequence>RIERYSSASPCCYAISLIYLERLKRRAPDIFLNSHNWQRLILVSMMLATKTFDDKYYSNKVWGKIGGITTAELNNLELEFLNLMGWRMQLNRDEYEWYAEELRAD</sequence>
<feature type="non-terminal residue" evidence="2">
    <location>
        <position position="1"/>
    </location>
</feature>
<dbReference type="EMBL" id="JH993007">
    <property type="protein sequence ID" value="EKX43970.1"/>
    <property type="molecule type" value="Genomic_DNA"/>
</dbReference>
<feature type="non-terminal residue" evidence="2">
    <location>
        <position position="105"/>
    </location>
</feature>
<reference evidence="3" key="3">
    <citation type="submission" date="2015-06" db="UniProtKB">
        <authorList>
            <consortium name="EnsemblProtists"/>
        </authorList>
    </citation>
    <scope>IDENTIFICATION</scope>
</reference>
<dbReference type="STRING" id="905079.L1J7B3"/>
<dbReference type="PANTHER" id="PTHR15615:SF108">
    <property type="entry name" value="PROTEIN CNPPD1"/>
    <property type="match status" value="1"/>
</dbReference>
<protein>
    <recommendedName>
        <fullName evidence="5">Cyclin</fullName>
    </recommendedName>
</protein>
<evidence type="ECO:0008006" key="5">
    <source>
        <dbReference type="Google" id="ProtNLM"/>
    </source>
</evidence>
<dbReference type="AlphaFoldDB" id="L1J7B3"/>
<dbReference type="eggNOG" id="KOG1674">
    <property type="taxonomic scope" value="Eukaryota"/>
</dbReference>
<dbReference type="Proteomes" id="UP000011087">
    <property type="component" value="Unassembled WGS sequence"/>
</dbReference>
<dbReference type="PIRSF" id="PIRSF027110">
    <property type="entry name" value="PREG"/>
    <property type="match status" value="1"/>
</dbReference>
<dbReference type="OrthoDB" id="337735at2759"/>
<dbReference type="PANTHER" id="PTHR15615">
    <property type="match status" value="1"/>
</dbReference>
<dbReference type="GO" id="GO:0019901">
    <property type="term" value="F:protein kinase binding"/>
    <property type="evidence" value="ECO:0007669"/>
    <property type="project" value="InterPro"/>
</dbReference>
<keyword evidence="1" id="KW-0195">Cyclin</keyword>
<reference evidence="2 4" key="1">
    <citation type="journal article" date="2012" name="Nature">
        <title>Algal genomes reveal evolutionary mosaicism and the fate of nucleomorphs.</title>
        <authorList>
            <consortium name="DOE Joint Genome Institute"/>
            <person name="Curtis B.A."/>
            <person name="Tanifuji G."/>
            <person name="Burki F."/>
            <person name="Gruber A."/>
            <person name="Irimia M."/>
            <person name="Maruyama S."/>
            <person name="Arias M.C."/>
            <person name="Ball S.G."/>
            <person name="Gile G.H."/>
            <person name="Hirakawa Y."/>
            <person name="Hopkins J.F."/>
            <person name="Kuo A."/>
            <person name="Rensing S.A."/>
            <person name="Schmutz J."/>
            <person name="Symeonidi A."/>
            <person name="Elias M."/>
            <person name="Eveleigh R.J."/>
            <person name="Herman E.K."/>
            <person name="Klute M.J."/>
            <person name="Nakayama T."/>
            <person name="Obornik M."/>
            <person name="Reyes-Prieto A."/>
            <person name="Armbrust E.V."/>
            <person name="Aves S.J."/>
            <person name="Beiko R.G."/>
            <person name="Coutinho P."/>
            <person name="Dacks J.B."/>
            <person name="Durnford D.G."/>
            <person name="Fast N.M."/>
            <person name="Green B.R."/>
            <person name="Grisdale C.J."/>
            <person name="Hempel F."/>
            <person name="Henrissat B."/>
            <person name="Hoppner M.P."/>
            <person name="Ishida K."/>
            <person name="Kim E."/>
            <person name="Koreny L."/>
            <person name="Kroth P.G."/>
            <person name="Liu Y."/>
            <person name="Malik S.B."/>
            <person name="Maier U.G."/>
            <person name="McRose D."/>
            <person name="Mock T."/>
            <person name="Neilson J.A."/>
            <person name="Onodera N.T."/>
            <person name="Poole A.M."/>
            <person name="Pritham E.J."/>
            <person name="Richards T.A."/>
            <person name="Rocap G."/>
            <person name="Roy S.W."/>
            <person name="Sarai C."/>
            <person name="Schaack S."/>
            <person name="Shirato S."/>
            <person name="Slamovits C.H."/>
            <person name="Spencer D.F."/>
            <person name="Suzuki S."/>
            <person name="Worden A.Z."/>
            <person name="Zauner S."/>
            <person name="Barry K."/>
            <person name="Bell C."/>
            <person name="Bharti A.K."/>
            <person name="Crow J.A."/>
            <person name="Grimwood J."/>
            <person name="Kramer R."/>
            <person name="Lindquist E."/>
            <person name="Lucas S."/>
            <person name="Salamov A."/>
            <person name="McFadden G.I."/>
            <person name="Lane C.E."/>
            <person name="Keeling P.J."/>
            <person name="Gray M.W."/>
            <person name="Grigoriev I.V."/>
            <person name="Archibald J.M."/>
        </authorList>
    </citation>
    <scope>NUCLEOTIDE SEQUENCE</scope>
    <source>
        <strain evidence="2 4">CCMP2712</strain>
    </source>
</reference>
<dbReference type="InterPro" id="IPR012389">
    <property type="entry name" value="Cyclin_P/U"/>
</dbReference>
<dbReference type="InterPro" id="IPR036915">
    <property type="entry name" value="Cyclin-like_sf"/>
</dbReference>